<dbReference type="InParanoid" id="A0A163ECL8"/>
<dbReference type="PRINTS" id="PR00633">
    <property type="entry name" value="RCCNDNSATION"/>
</dbReference>
<dbReference type="InterPro" id="IPR009091">
    <property type="entry name" value="RCC1/BLIP-II"/>
</dbReference>
<feature type="domain" description="RCC1-like" evidence="3">
    <location>
        <begin position="3"/>
        <end position="329"/>
    </location>
</feature>
<evidence type="ECO:0000313" key="4">
    <source>
        <dbReference type="EMBL" id="OAD77970.1"/>
    </source>
</evidence>
<accession>A0A163ECL8</accession>
<gene>
    <name evidence="4" type="ORF">PHYBLDRAFT_108731</name>
</gene>
<dbReference type="PROSITE" id="PS50012">
    <property type="entry name" value="RCC1_3"/>
    <property type="match status" value="4"/>
</dbReference>
<sequence>MPLYAFGSNGNGQLGVGHRKDLQVPEECHGIPFDDKIIKVTGGGNHSAVLLQSGRVLLSGLGQQGEARQRELDSEHGEVLGSQWVRYHEPAVFGEHTWCDVACGWSFTLLVSTEGYVYGFGTAKYGELEEGGSFDSLLRIGTMENIVKVDCGWRHAIALDNQGNVYGWGWGRHGQIGSLNKMPKDIYLPQKIPTGEPVTQIACGHIHTLLLGKSGSVHGLGSNKYGQVGGHDNSEIYKNPIVSISAGWHHSASLDCQGQLVMWGRNNHSQLKNLSNVSHVSCGSEHTLAIQGHQVLAWGWNEHRNCGSDKDIVSEPHAIQLSAILIGTGCAASWILTI</sequence>
<dbReference type="OrthoDB" id="5370059at2759"/>
<dbReference type="InterPro" id="IPR051210">
    <property type="entry name" value="Ub_ligase/GEF_domain"/>
</dbReference>
<keyword evidence="5" id="KW-1185">Reference proteome</keyword>
<dbReference type="Pfam" id="PF25390">
    <property type="entry name" value="WD40_RLD"/>
    <property type="match status" value="1"/>
</dbReference>
<dbReference type="GeneID" id="28988968"/>
<evidence type="ECO:0000313" key="5">
    <source>
        <dbReference type="Proteomes" id="UP000077315"/>
    </source>
</evidence>
<keyword evidence="1" id="KW-0677">Repeat</keyword>
<dbReference type="PANTHER" id="PTHR22870:SF466">
    <property type="entry name" value="ANKYRIN REPEAT-CONTAINING PROTEIN"/>
    <property type="match status" value="1"/>
</dbReference>
<dbReference type="SUPFAM" id="SSF50985">
    <property type="entry name" value="RCC1/BLIP-II"/>
    <property type="match status" value="1"/>
</dbReference>
<dbReference type="AlphaFoldDB" id="A0A163ECL8"/>
<dbReference type="InterPro" id="IPR058923">
    <property type="entry name" value="RCC1-like_dom"/>
</dbReference>
<dbReference type="PANTHER" id="PTHR22870">
    <property type="entry name" value="REGULATOR OF CHROMOSOME CONDENSATION"/>
    <property type="match status" value="1"/>
</dbReference>
<feature type="repeat" description="RCC1" evidence="2">
    <location>
        <begin position="115"/>
        <end position="162"/>
    </location>
</feature>
<feature type="repeat" description="RCC1" evidence="2">
    <location>
        <begin position="163"/>
        <end position="214"/>
    </location>
</feature>
<dbReference type="PROSITE" id="PS00626">
    <property type="entry name" value="RCC1_2"/>
    <property type="match status" value="4"/>
</dbReference>
<dbReference type="FunCoup" id="A0A163ECL8">
    <property type="interactions" value="30"/>
</dbReference>
<feature type="repeat" description="RCC1" evidence="2">
    <location>
        <begin position="215"/>
        <end position="257"/>
    </location>
</feature>
<dbReference type="STRING" id="763407.A0A163ECL8"/>
<dbReference type="Gene3D" id="2.130.10.30">
    <property type="entry name" value="Regulator of chromosome condensation 1/beta-lactamase-inhibitor protein II"/>
    <property type="match status" value="2"/>
</dbReference>
<protein>
    <recommendedName>
        <fullName evidence="3">RCC1-like domain-containing protein</fullName>
    </recommendedName>
</protein>
<reference evidence="5" key="1">
    <citation type="submission" date="2015-06" db="EMBL/GenBank/DDBJ databases">
        <title>Expansion of signal transduction pathways in fungi by whole-genome duplication.</title>
        <authorList>
            <consortium name="DOE Joint Genome Institute"/>
            <person name="Corrochano L.M."/>
            <person name="Kuo A."/>
            <person name="Marcet-Houben M."/>
            <person name="Polaino S."/>
            <person name="Salamov A."/>
            <person name="Villalobos J.M."/>
            <person name="Alvarez M.I."/>
            <person name="Avalos J."/>
            <person name="Benito E.P."/>
            <person name="Benoit I."/>
            <person name="Burger G."/>
            <person name="Camino L.P."/>
            <person name="Canovas D."/>
            <person name="Cerda-Olmedo E."/>
            <person name="Cheng J.-F."/>
            <person name="Dominguez A."/>
            <person name="Elias M."/>
            <person name="Eslava A.P."/>
            <person name="Glaser F."/>
            <person name="Grimwood J."/>
            <person name="Gutierrez G."/>
            <person name="Heitman J."/>
            <person name="Henrissat B."/>
            <person name="Iturriaga E.A."/>
            <person name="Lang B.F."/>
            <person name="Lavin J.L."/>
            <person name="Lee S."/>
            <person name="Li W."/>
            <person name="Lindquist E."/>
            <person name="Lopez-Garcia S."/>
            <person name="Luque E.M."/>
            <person name="Marcos A.T."/>
            <person name="Martin J."/>
            <person name="McCluskey K."/>
            <person name="Medina H.R."/>
            <person name="Miralles-Duran A."/>
            <person name="Miyazaki A."/>
            <person name="Munoz-Torres E."/>
            <person name="Oguiza J.A."/>
            <person name="Ohm R."/>
            <person name="Olmedo M."/>
            <person name="Orejas M."/>
            <person name="Ortiz-Castellanos L."/>
            <person name="Pisabarro A.G."/>
            <person name="Rodriguez-Romero J."/>
            <person name="Ruiz-Herrera J."/>
            <person name="Ruiz-Vazquez R."/>
            <person name="Sanz C."/>
            <person name="Schackwitz W."/>
            <person name="Schmutz J."/>
            <person name="Shahriari M."/>
            <person name="Shelest E."/>
            <person name="Silva-Franco F."/>
            <person name="Soanes D."/>
            <person name="Syed K."/>
            <person name="Tagua V.G."/>
            <person name="Talbot N.J."/>
            <person name="Thon M."/>
            <person name="De vries R.P."/>
            <person name="Wiebenga A."/>
            <person name="Yadav J.S."/>
            <person name="Braun E.L."/>
            <person name="Baker S."/>
            <person name="Garre V."/>
            <person name="Horwitz B."/>
            <person name="Torres-Martinez S."/>
            <person name="Idnurm A."/>
            <person name="Herrera-Estrella A."/>
            <person name="Gabaldon T."/>
            <person name="Grigoriev I.V."/>
        </authorList>
    </citation>
    <scope>NUCLEOTIDE SEQUENCE [LARGE SCALE GENOMIC DNA]</scope>
    <source>
        <strain evidence="5">NRRL 1555(-)</strain>
    </source>
</reference>
<name>A0A163ECL8_PHYB8</name>
<dbReference type="VEuPathDB" id="FungiDB:PHYBLDRAFT_108731"/>
<feature type="repeat" description="RCC1" evidence="2">
    <location>
        <begin position="1"/>
        <end position="53"/>
    </location>
</feature>
<evidence type="ECO:0000256" key="1">
    <source>
        <dbReference type="ARBA" id="ARBA00022737"/>
    </source>
</evidence>
<dbReference type="EMBL" id="KV440974">
    <property type="protein sequence ID" value="OAD77970.1"/>
    <property type="molecule type" value="Genomic_DNA"/>
</dbReference>
<dbReference type="RefSeq" id="XP_018296010.1">
    <property type="nucleotide sequence ID" value="XM_018428062.1"/>
</dbReference>
<evidence type="ECO:0000256" key="2">
    <source>
        <dbReference type="PROSITE-ProRule" id="PRU00235"/>
    </source>
</evidence>
<dbReference type="InterPro" id="IPR000408">
    <property type="entry name" value="Reg_chr_condens"/>
</dbReference>
<dbReference type="Proteomes" id="UP000077315">
    <property type="component" value="Unassembled WGS sequence"/>
</dbReference>
<evidence type="ECO:0000259" key="3">
    <source>
        <dbReference type="Pfam" id="PF25390"/>
    </source>
</evidence>
<organism evidence="4 5">
    <name type="scientific">Phycomyces blakesleeanus (strain ATCC 8743b / DSM 1359 / FGSC 10004 / NBRC 33097 / NRRL 1555)</name>
    <dbReference type="NCBI Taxonomy" id="763407"/>
    <lineage>
        <taxon>Eukaryota</taxon>
        <taxon>Fungi</taxon>
        <taxon>Fungi incertae sedis</taxon>
        <taxon>Mucoromycota</taxon>
        <taxon>Mucoromycotina</taxon>
        <taxon>Mucoromycetes</taxon>
        <taxon>Mucorales</taxon>
        <taxon>Phycomycetaceae</taxon>
        <taxon>Phycomyces</taxon>
    </lineage>
</organism>
<proteinExistence type="predicted"/>